<gene>
    <name evidence="6" type="ORF">OXX778_LOCUS6616</name>
</gene>
<dbReference type="EMBL" id="CAJNOC010000796">
    <property type="protein sequence ID" value="CAF0803888.1"/>
    <property type="molecule type" value="Genomic_DNA"/>
</dbReference>
<feature type="transmembrane region" description="Helical" evidence="5">
    <location>
        <begin position="96"/>
        <end position="115"/>
    </location>
</feature>
<proteinExistence type="inferred from homology"/>
<comment type="similarity">
    <text evidence="5">Belongs to the copper transporter (Ctr) (TC 1.A.56) family. SLC31A subfamily.</text>
</comment>
<organism evidence="6 7">
    <name type="scientific">Brachionus calyciflorus</name>
    <dbReference type="NCBI Taxonomy" id="104777"/>
    <lineage>
        <taxon>Eukaryota</taxon>
        <taxon>Metazoa</taxon>
        <taxon>Spiralia</taxon>
        <taxon>Gnathifera</taxon>
        <taxon>Rotifera</taxon>
        <taxon>Eurotatoria</taxon>
        <taxon>Monogononta</taxon>
        <taxon>Pseudotrocha</taxon>
        <taxon>Ploima</taxon>
        <taxon>Brachionidae</taxon>
        <taxon>Brachionus</taxon>
    </lineage>
</organism>
<dbReference type="OrthoDB" id="161814at2759"/>
<keyword evidence="5" id="KW-0186">Copper</keyword>
<evidence type="ECO:0000256" key="5">
    <source>
        <dbReference type="RuleBase" id="RU367022"/>
    </source>
</evidence>
<evidence type="ECO:0000256" key="2">
    <source>
        <dbReference type="ARBA" id="ARBA00022692"/>
    </source>
</evidence>
<accession>A0A813SQ82</accession>
<evidence type="ECO:0000256" key="4">
    <source>
        <dbReference type="ARBA" id="ARBA00023136"/>
    </source>
</evidence>
<keyword evidence="2 5" id="KW-0812">Transmembrane</keyword>
<keyword evidence="4 5" id="KW-0472">Membrane</keyword>
<dbReference type="PANTHER" id="PTHR12483">
    <property type="entry name" value="SOLUTE CARRIER FAMILY 31 COPPER TRANSPORTERS"/>
    <property type="match status" value="1"/>
</dbReference>
<evidence type="ECO:0000256" key="3">
    <source>
        <dbReference type="ARBA" id="ARBA00022989"/>
    </source>
</evidence>
<dbReference type="InterPro" id="IPR007274">
    <property type="entry name" value="Cop_transporter"/>
</dbReference>
<dbReference type="Proteomes" id="UP000663879">
    <property type="component" value="Unassembled WGS sequence"/>
</dbReference>
<comment type="subcellular location">
    <subcellularLocation>
        <location evidence="1 5">Membrane</location>
        <topology evidence="1 5">Multi-pass membrane protein</topology>
    </subcellularLocation>
</comment>
<keyword evidence="5" id="KW-0406">Ion transport</keyword>
<keyword evidence="5" id="KW-0813">Transport</keyword>
<sequence>MYFDWNYRINDFMFDNLNIDSIEKCLLIVFIVFCLAYLTEVIKTFQKILNKKLQAKWFIATPDQNNETTPLVNSLRIPIDHSIVKKRRIQNHLVQSLMYMLNLTIGYFLMLVAMAMYAGHFLAIIIGMGFGYYFLNVISPDFYESISDKSININQSENMPRSSNYDQI</sequence>
<name>A0A813SQ82_9BILA</name>
<comment type="caution">
    <text evidence="6">The sequence shown here is derived from an EMBL/GenBank/DDBJ whole genome shotgun (WGS) entry which is preliminary data.</text>
</comment>
<keyword evidence="7" id="KW-1185">Reference proteome</keyword>
<dbReference type="Pfam" id="PF04145">
    <property type="entry name" value="Ctr"/>
    <property type="match status" value="1"/>
</dbReference>
<dbReference type="GO" id="GO:0005375">
    <property type="term" value="F:copper ion transmembrane transporter activity"/>
    <property type="evidence" value="ECO:0007669"/>
    <property type="project" value="UniProtKB-UniRule"/>
</dbReference>
<evidence type="ECO:0000313" key="6">
    <source>
        <dbReference type="EMBL" id="CAF0803888.1"/>
    </source>
</evidence>
<protein>
    <recommendedName>
        <fullName evidence="5">Copper transport protein</fullName>
    </recommendedName>
</protein>
<reference evidence="6" key="1">
    <citation type="submission" date="2021-02" db="EMBL/GenBank/DDBJ databases">
        <authorList>
            <person name="Nowell W R."/>
        </authorList>
    </citation>
    <scope>NUCLEOTIDE SEQUENCE</scope>
    <source>
        <strain evidence="6">Ploen Becks lab</strain>
    </source>
</reference>
<keyword evidence="5" id="KW-0187">Copper transport</keyword>
<dbReference type="AlphaFoldDB" id="A0A813SQ82"/>
<keyword evidence="3 5" id="KW-1133">Transmembrane helix</keyword>
<evidence type="ECO:0000256" key="1">
    <source>
        <dbReference type="ARBA" id="ARBA00004141"/>
    </source>
</evidence>
<dbReference type="PANTHER" id="PTHR12483:SF27">
    <property type="entry name" value="COPPER TRANSPORT PROTEIN CTR1"/>
    <property type="match status" value="1"/>
</dbReference>
<evidence type="ECO:0000313" key="7">
    <source>
        <dbReference type="Proteomes" id="UP000663879"/>
    </source>
</evidence>
<feature type="transmembrane region" description="Helical" evidence="5">
    <location>
        <begin position="121"/>
        <end position="139"/>
    </location>
</feature>
<feature type="transmembrane region" description="Helical" evidence="5">
    <location>
        <begin position="21"/>
        <end position="42"/>
    </location>
</feature>
<dbReference type="GO" id="GO:0005886">
    <property type="term" value="C:plasma membrane"/>
    <property type="evidence" value="ECO:0007669"/>
    <property type="project" value="TreeGrafter"/>
</dbReference>